<dbReference type="KEGG" id="liu:OU989_15995"/>
<name>A0AAJ5RHY6_9BACI</name>
<reference evidence="1 4" key="2">
    <citation type="submission" date="2023-12" db="EMBL/GenBank/DDBJ databases">
        <title>Genome comparison identifies genes involved in endophytic behavior of Lysinibacillus irui and provides insights into its role as a plant-growth promoting bacterium.</title>
        <authorList>
            <person name="Hilario S."/>
            <person name="Matos I."/>
            <person name="Goncalves M.F.M."/>
            <person name="Pardo C.A."/>
            <person name="Santos M.J."/>
        </authorList>
    </citation>
    <scope>NUCLEOTIDE SEQUENCE [LARGE SCALE GENOMIC DNA]</scope>
    <source>
        <strain evidence="1 4">B3</strain>
    </source>
</reference>
<reference evidence="2" key="1">
    <citation type="submission" date="2022-11" db="EMBL/GenBank/DDBJ databases">
        <title>Lysinibacillus irui.</title>
        <authorList>
            <person name="Akintayo S.O."/>
        </authorList>
    </citation>
    <scope>NUCLEOTIDE SEQUENCE</scope>
    <source>
        <strain evidence="2">IRB4-01</strain>
    </source>
</reference>
<organism evidence="2 3">
    <name type="scientific">Lysinibacillus irui</name>
    <dbReference type="NCBI Taxonomy" id="2998077"/>
    <lineage>
        <taxon>Bacteria</taxon>
        <taxon>Bacillati</taxon>
        <taxon>Bacillota</taxon>
        <taxon>Bacilli</taxon>
        <taxon>Bacillales</taxon>
        <taxon>Bacillaceae</taxon>
        <taxon>Lysinibacillus</taxon>
    </lineage>
</organism>
<dbReference type="AlphaFoldDB" id="A0AAJ5RHY6"/>
<keyword evidence="4" id="KW-1185">Reference proteome</keyword>
<dbReference type="Proteomes" id="UP001289615">
    <property type="component" value="Unassembled WGS sequence"/>
</dbReference>
<accession>A0AAJ5RHY6</accession>
<dbReference type="EMBL" id="JAXUIA010000006">
    <property type="protein sequence ID" value="MEA0976890.1"/>
    <property type="molecule type" value="Genomic_DNA"/>
</dbReference>
<evidence type="ECO:0000313" key="1">
    <source>
        <dbReference type="EMBL" id="MEA0976890.1"/>
    </source>
</evidence>
<dbReference type="Proteomes" id="UP001219585">
    <property type="component" value="Chromosome"/>
</dbReference>
<dbReference type="RefSeq" id="WP_274793997.1">
    <property type="nucleotide sequence ID" value="NZ_CP113527.1"/>
</dbReference>
<protein>
    <submittedName>
        <fullName evidence="2">Uncharacterized protein</fullName>
    </submittedName>
</protein>
<evidence type="ECO:0000313" key="3">
    <source>
        <dbReference type="Proteomes" id="UP001219585"/>
    </source>
</evidence>
<evidence type="ECO:0000313" key="2">
    <source>
        <dbReference type="EMBL" id="WDV05791.1"/>
    </source>
</evidence>
<dbReference type="EMBL" id="CP113527">
    <property type="protein sequence ID" value="WDV05791.1"/>
    <property type="molecule type" value="Genomic_DNA"/>
</dbReference>
<evidence type="ECO:0000313" key="4">
    <source>
        <dbReference type="Proteomes" id="UP001289615"/>
    </source>
</evidence>
<proteinExistence type="predicted"/>
<sequence>MIIKARRNIRYHYNEPDLFIYGPNEKIKLKLSVSEYENITSLISKAYQGSEETELFEEFMRYRKLTQFLIEKHIFYLVDPEIYNIHKSSIYLPWVEEHCLSVEKGLKEIEKICVNIPQSFFGATCLKELLEENQIKSEITNVENIEVLTDGKIVAKYHIGKKGERIWVSTRNHRNFEEVSAEDISEKLLSGFLFYSAIISAIGKNSPVFNINTMMEVERKVAFDGIEKVDYQFSGRTHQDAIKNFNSLEIFVKKYDSKIVSFNNDKAYFNYNQSPLQVITVQTEDEENYYFADISYERLAQFLAEAAFLEILKNSYSKELLLKQQEKIIYSTQHDKTGELFRLDLNELEESDLISSLLNQEKLSVNFYLQSCVGGGYYLYVVNNDSETLIFQIPVRTAAQLTTVILTWISMYKNDVSVKESFFKSVDLNEFRFKEDGSLNWNISIQEKQVSGQQTTVGKILDENGFEYELLEVE</sequence>
<gene>
    <name evidence="2" type="ORF">OU989_15995</name>
    <name evidence="1" type="ORF">U6C28_11335</name>
</gene>